<feature type="compositionally biased region" description="Basic and acidic residues" evidence="5">
    <location>
        <begin position="9"/>
        <end position="18"/>
    </location>
</feature>
<dbReference type="InterPro" id="IPR036388">
    <property type="entry name" value="WH-like_DNA-bd_sf"/>
</dbReference>
<keyword evidence="8" id="KW-1185">Reference proteome</keyword>
<dbReference type="InterPro" id="IPR013324">
    <property type="entry name" value="RNA_pol_sigma_r3/r4-like"/>
</dbReference>
<keyword evidence="4" id="KW-0804">Transcription</keyword>
<name>A0ABW6WVE7_9ACTN</name>
<evidence type="ECO:0000259" key="6">
    <source>
        <dbReference type="Pfam" id="PF08281"/>
    </source>
</evidence>
<evidence type="ECO:0000313" key="8">
    <source>
        <dbReference type="Proteomes" id="UP001602245"/>
    </source>
</evidence>
<reference evidence="7 8" key="1">
    <citation type="submission" date="2024-10" db="EMBL/GenBank/DDBJ databases">
        <title>The Natural Products Discovery Center: Release of the First 8490 Sequenced Strains for Exploring Actinobacteria Biosynthetic Diversity.</title>
        <authorList>
            <person name="Kalkreuter E."/>
            <person name="Kautsar S.A."/>
            <person name="Yang D."/>
            <person name="Bader C.D."/>
            <person name="Teijaro C.N."/>
            <person name="Fluegel L."/>
            <person name="Davis C.M."/>
            <person name="Simpson J.R."/>
            <person name="Lauterbach L."/>
            <person name="Steele A.D."/>
            <person name="Gui C."/>
            <person name="Meng S."/>
            <person name="Li G."/>
            <person name="Viehrig K."/>
            <person name="Ye F."/>
            <person name="Su P."/>
            <person name="Kiefer A.F."/>
            <person name="Nichols A."/>
            <person name="Cepeda A.J."/>
            <person name="Yan W."/>
            <person name="Fan B."/>
            <person name="Jiang Y."/>
            <person name="Adhikari A."/>
            <person name="Zheng C.-J."/>
            <person name="Schuster L."/>
            <person name="Cowan T.M."/>
            <person name="Smanski M.J."/>
            <person name="Chevrette M.G."/>
            <person name="De Carvalho L.P.S."/>
            <person name="Shen B."/>
        </authorList>
    </citation>
    <scope>NUCLEOTIDE SEQUENCE [LARGE SCALE GENOMIC DNA]</scope>
    <source>
        <strain evidence="7 8">NPDC000087</strain>
    </source>
</reference>
<sequence length="88" mass="9566">MPTGPADAIGDRGTKRPSVESMLRSLPAQHREVIVATYFRHRTTDEAAHLLGIAPGTVKARLYQAMRDLSEMAAIGWPDRAGAEGPLR</sequence>
<keyword evidence="3" id="KW-0731">Sigma factor</keyword>
<feature type="domain" description="RNA polymerase sigma factor 70 region 4 type 2" evidence="6">
    <location>
        <begin position="19"/>
        <end position="69"/>
    </location>
</feature>
<feature type="region of interest" description="Disordered" evidence="5">
    <location>
        <begin position="1"/>
        <end position="20"/>
    </location>
</feature>
<dbReference type="Gene3D" id="1.10.10.10">
    <property type="entry name" value="Winged helix-like DNA-binding domain superfamily/Winged helix DNA-binding domain"/>
    <property type="match status" value="1"/>
</dbReference>
<dbReference type="CDD" id="cd06171">
    <property type="entry name" value="Sigma70_r4"/>
    <property type="match status" value="1"/>
</dbReference>
<evidence type="ECO:0000256" key="2">
    <source>
        <dbReference type="ARBA" id="ARBA00023015"/>
    </source>
</evidence>
<dbReference type="Pfam" id="PF08281">
    <property type="entry name" value="Sigma70_r4_2"/>
    <property type="match status" value="1"/>
</dbReference>
<evidence type="ECO:0000256" key="1">
    <source>
        <dbReference type="ARBA" id="ARBA00010641"/>
    </source>
</evidence>
<dbReference type="EMBL" id="JBIAZU010000008">
    <property type="protein sequence ID" value="MFF5296545.1"/>
    <property type="molecule type" value="Genomic_DNA"/>
</dbReference>
<dbReference type="InterPro" id="IPR013249">
    <property type="entry name" value="RNA_pol_sigma70_r4_t2"/>
</dbReference>
<comment type="similarity">
    <text evidence="1">Belongs to the sigma-70 factor family. ECF subfamily.</text>
</comment>
<proteinExistence type="inferred from homology"/>
<evidence type="ECO:0000256" key="5">
    <source>
        <dbReference type="SAM" id="MobiDB-lite"/>
    </source>
</evidence>
<evidence type="ECO:0000256" key="4">
    <source>
        <dbReference type="ARBA" id="ARBA00023163"/>
    </source>
</evidence>
<dbReference type="Proteomes" id="UP001602245">
    <property type="component" value="Unassembled WGS sequence"/>
</dbReference>
<accession>A0ABW6WVE7</accession>
<keyword evidence="2" id="KW-0805">Transcription regulation</keyword>
<evidence type="ECO:0000256" key="3">
    <source>
        <dbReference type="ARBA" id="ARBA00023082"/>
    </source>
</evidence>
<gene>
    <name evidence="7" type="ORF">ACFY35_44520</name>
</gene>
<comment type="caution">
    <text evidence="7">The sequence shown here is derived from an EMBL/GenBank/DDBJ whole genome shotgun (WGS) entry which is preliminary data.</text>
</comment>
<evidence type="ECO:0000313" key="7">
    <source>
        <dbReference type="EMBL" id="MFF5296545.1"/>
    </source>
</evidence>
<protein>
    <submittedName>
        <fullName evidence="7">Sigma factor-like helix-turn-helix DNA-binding protein</fullName>
    </submittedName>
</protein>
<dbReference type="SUPFAM" id="SSF88659">
    <property type="entry name" value="Sigma3 and sigma4 domains of RNA polymerase sigma factors"/>
    <property type="match status" value="1"/>
</dbReference>
<dbReference type="RefSeq" id="WP_157297036.1">
    <property type="nucleotide sequence ID" value="NZ_JBIAZU010000008.1"/>
</dbReference>
<organism evidence="7 8">
    <name type="scientific">Paractinoplanes globisporus</name>
    <dbReference type="NCBI Taxonomy" id="113565"/>
    <lineage>
        <taxon>Bacteria</taxon>
        <taxon>Bacillati</taxon>
        <taxon>Actinomycetota</taxon>
        <taxon>Actinomycetes</taxon>
        <taxon>Micromonosporales</taxon>
        <taxon>Micromonosporaceae</taxon>
        <taxon>Paractinoplanes</taxon>
    </lineage>
</organism>